<dbReference type="RefSeq" id="XP_008719577.1">
    <property type="nucleotide sequence ID" value="XM_008721355.1"/>
</dbReference>
<dbReference type="HOGENOM" id="CLU_903211_0_0_1"/>
<dbReference type="InterPro" id="IPR052895">
    <property type="entry name" value="HetReg/Transcr_Mod"/>
</dbReference>
<dbReference type="OrthoDB" id="4113531at2759"/>
<evidence type="ECO:0008006" key="3">
    <source>
        <dbReference type="Google" id="ProtNLM"/>
    </source>
</evidence>
<dbReference type="Proteomes" id="UP000030752">
    <property type="component" value="Unassembled WGS sequence"/>
</dbReference>
<accession>W2RTC7</accession>
<keyword evidence="2" id="KW-1185">Reference proteome</keyword>
<gene>
    <name evidence="1" type="ORF">HMPREF1541_07030</name>
</gene>
<dbReference type="AlphaFoldDB" id="W2RTC7"/>
<dbReference type="STRING" id="1220924.W2RTC7"/>
<organism evidence="1 2">
    <name type="scientific">Cyphellophora europaea (strain CBS 101466)</name>
    <name type="common">Phialophora europaea</name>
    <dbReference type="NCBI Taxonomy" id="1220924"/>
    <lineage>
        <taxon>Eukaryota</taxon>
        <taxon>Fungi</taxon>
        <taxon>Dikarya</taxon>
        <taxon>Ascomycota</taxon>
        <taxon>Pezizomycotina</taxon>
        <taxon>Eurotiomycetes</taxon>
        <taxon>Chaetothyriomycetidae</taxon>
        <taxon>Chaetothyriales</taxon>
        <taxon>Cyphellophoraceae</taxon>
        <taxon>Cyphellophora</taxon>
    </lineage>
</organism>
<name>W2RTC7_CYPE1</name>
<dbReference type="PANTHER" id="PTHR24148">
    <property type="entry name" value="ANKYRIN REPEAT DOMAIN-CONTAINING PROTEIN 39 HOMOLOG-RELATED"/>
    <property type="match status" value="1"/>
</dbReference>
<reference evidence="1 2" key="1">
    <citation type="submission" date="2013-03" db="EMBL/GenBank/DDBJ databases">
        <title>The Genome Sequence of Phialophora europaea CBS 101466.</title>
        <authorList>
            <consortium name="The Broad Institute Genomics Platform"/>
            <person name="Cuomo C."/>
            <person name="de Hoog S."/>
            <person name="Gorbushina A."/>
            <person name="Walker B."/>
            <person name="Young S.K."/>
            <person name="Zeng Q."/>
            <person name="Gargeya S."/>
            <person name="Fitzgerald M."/>
            <person name="Haas B."/>
            <person name="Abouelleil A."/>
            <person name="Allen A.W."/>
            <person name="Alvarado L."/>
            <person name="Arachchi H.M."/>
            <person name="Berlin A.M."/>
            <person name="Chapman S.B."/>
            <person name="Gainer-Dewar J."/>
            <person name="Goldberg J."/>
            <person name="Griggs A."/>
            <person name="Gujja S."/>
            <person name="Hansen M."/>
            <person name="Howarth C."/>
            <person name="Imamovic A."/>
            <person name="Ireland A."/>
            <person name="Larimer J."/>
            <person name="McCowan C."/>
            <person name="Murphy C."/>
            <person name="Pearson M."/>
            <person name="Poon T.W."/>
            <person name="Priest M."/>
            <person name="Roberts A."/>
            <person name="Saif S."/>
            <person name="Shea T."/>
            <person name="Sisk P."/>
            <person name="Sykes S."/>
            <person name="Wortman J."/>
            <person name="Nusbaum C."/>
            <person name="Birren B."/>
        </authorList>
    </citation>
    <scope>NUCLEOTIDE SEQUENCE [LARGE SCALE GENOMIC DNA]</scope>
    <source>
        <strain evidence="1 2">CBS 101466</strain>
    </source>
</reference>
<protein>
    <recommendedName>
        <fullName evidence="3">Heterokaryon incompatibility domain-containing protein</fullName>
    </recommendedName>
</protein>
<proteinExistence type="predicted"/>
<dbReference type="EMBL" id="KB822722">
    <property type="protein sequence ID" value="ETN38988.1"/>
    <property type="molecule type" value="Genomic_DNA"/>
</dbReference>
<dbReference type="InParanoid" id="W2RTC7"/>
<evidence type="ECO:0000313" key="1">
    <source>
        <dbReference type="EMBL" id="ETN38988.1"/>
    </source>
</evidence>
<dbReference type="VEuPathDB" id="FungiDB:HMPREF1541_07030"/>
<evidence type="ECO:0000313" key="2">
    <source>
        <dbReference type="Proteomes" id="UP000030752"/>
    </source>
</evidence>
<dbReference type="PANTHER" id="PTHR24148:SF64">
    <property type="entry name" value="HETEROKARYON INCOMPATIBILITY DOMAIN-CONTAINING PROTEIN"/>
    <property type="match status" value="1"/>
</dbReference>
<dbReference type="GeneID" id="19974369"/>
<sequence>MASHYQHGGTDRYTYEPPTSKTRYTRHWMQHLRDGTAFKVTDERDRVYGIFGMISSATNRMDVEYRADIKPQDFPIDYSKSVSEVYQDVIKFLINTDRNLDCLVVVEDRRTRFMSKDLPSWVTDWRQHQPRSLPNLPPDRDNELRQYGQPPRQDLAAVGRLMLEGVVEFEVLTLSAAKVSDWWDVDGLPIKQVAEFVPRVLQRTWALDGALDTICSSYMKCASHMDNPCSSNIGKLGPWYYVPKTARIGDIVVSLSGSSHRFVLREARAIASFSSPTAPCYKLVGLAFPAQESWPSRPTGVLQTFILI</sequence>
<dbReference type="eggNOG" id="ENOG502RP27">
    <property type="taxonomic scope" value="Eukaryota"/>
</dbReference>